<accession>A0AB34HZL3</accession>
<keyword evidence="3 9" id="KW-0507">mRNA processing</keyword>
<dbReference type="Gene3D" id="3.40.50.2300">
    <property type="match status" value="2"/>
</dbReference>
<evidence type="ECO:0000313" key="11">
    <source>
        <dbReference type="Proteomes" id="UP001159641"/>
    </source>
</evidence>
<evidence type="ECO:0000256" key="1">
    <source>
        <dbReference type="ARBA" id="ARBA00004123"/>
    </source>
</evidence>
<sequence length="194" mass="21963">MPSSPLRVAVVCMSNLNRSMEALSILRKKGFSIRSFGMGSLVRFPRLAPKEPVAYDFSTSYKMMCKDLSCKDRKYYKGNGVLHILGRNERIKPHLERFQECRDPFDVIFTCAENVYDRVVADMCARDQETCQPVHVINMDIEDTLEDATLGSLIICELCQGLQQADDMESSLAELLLAAEGKTGRSFLHTVCFY</sequence>
<evidence type="ECO:0000313" key="10">
    <source>
        <dbReference type="EMBL" id="KAJ8798236.1"/>
    </source>
</evidence>
<evidence type="ECO:0000256" key="6">
    <source>
        <dbReference type="ARBA" id="ARBA00023242"/>
    </source>
</evidence>
<evidence type="ECO:0000256" key="4">
    <source>
        <dbReference type="ARBA" id="ARBA00022801"/>
    </source>
</evidence>
<dbReference type="AlphaFoldDB" id="A0AB34HZL3"/>
<proteinExistence type="inferred from homology"/>
<reference evidence="10 11" key="1">
    <citation type="submission" date="2022-11" db="EMBL/GenBank/DDBJ databases">
        <title>Whole genome sequence of Eschrichtius robustus ER-17-0199.</title>
        <authorList>
            <person name="Bruniche-Olsen A."/>
            <person name="Black A.N."/>
            <person name="Fields C.J."/>
            <person name="Walden K."/>
            <person name="Dewoody J.A."/>
        </authorList>
    </citation>
    <scope>NUCLEOTIDE SEQUENCE [LARGE SCALE GENOMIC DNA]</scope>
    <source>
        <strain evidence="10">ER-17-0199</strain>
        <tissue evidence="10">Blubber</tissue>
    </source>
</reference>
<evidence type="ECO:0000256" key="8">
    <source>
        <dbReference type="ARBA" id="ARBA00048336"/>
    </source>
</evidence>
<keyword evidence="5 9" id="KW-0904">Protein phosphatase</keyword>
<name>A0AB34HZL3_ESCRO</name>
<comment type="caution">
    <text evidence="10">The sequence shown here is derived from an EMBL/GenBank/DDBJ whole genome shotgun (WGS) entry which is preliminary data.</text>
</comment>
<gene>
    <name evidence="10" type="ORF">J1605_001361</name>
</gene>
<comment type="similarity">
    <text evidence="2 9">Belongs to the SSU72 phosphatase family.</text>
</comment>
<evidence type="ECO:0000256" key="2">
    <source>
        <dbReference type="ARBA" id="ARBA00008978"/>
    </source>
</evidence>
<dbReference type="GO" id="GO:0006397">
    <property type="term" value="P:mRNA processing"/>
    <property type="evidence" value="ECO:0007669"/>
    <property type="project" value="UniProtKB-KW"/>
</dbReference>
<keyword evidence="11" id="KW-1185">Reference proteome</keyword>
<evidence type="ECO:0000256" key="9">
    <source>
        <dbReference type="RuleBase" id="RU369031"/>
    </source>
</evidence>
<comment type="function">
    <text evidence="9">Protein phosphatase that catalyzes the dephosphorylation of the C-terminal domain of RNA polymerase II. Plays a role in RNA processing and termination.</text>
</comment>
<dbReference type="Proteomes" id="UP001159641">
    <property type="component" value="Unassembled WGS sequence"/>
</dbReference>
<dbReference type="PANTHER" id="PTHR20383">
    <property type="entry name" value="RNA POLYMERASE II SUBUNIT A C-TERMINAL DOMAIN PHOSPHATASE"/>
    <property type="match status" value="1"/>
</dbReference>
<dbReference type="EMBL" id="JAIQCJ010000074">
    <property type="protein sequence ID" value="KAJ8798236.1"/>
    <property type="molecule type" value="Genomic_DNA"/>
</dbReference>
<comment type="subcellular location">
    <subcellularLocation>
        <location evidence="1 9">Nucleus</location>
    </subcellularLocation>
</comment>
<evidence type="ECO:0000256" key="5">
    <source>
        <dbReference type="ARBA" id="ARBA00022912"/>
    </source>
</evidence>
<evidence type="ECO:0000256" key="7">
    <source>
        <dbReference type="ARBA" id="ARBA00047761"/>
    </source>
</evidence>
<dbReference type="FunFam" id="3.40.50.2300:FF:000066">
    <property type="entry name" value="RNA polymerase II subunit A C-terminal domain phosphatase SSU72"/>
    <property type="match status" value="1"/>
</dbReference>
<organism evidence="10 11">
    <name type="scientific">Eschrichtius robustus</name>
    <name type="common">California gray whale</name>
    <name type="synonym">Eschrichtius gibbosus</name>
    <dbReference type="NCBI Taxonomy" id="9764"/>
    <lineage>
        <taxon>Eukaryota</taxon>
        <taxon>Metazoa</taxon>
        <taxon>Chordata</taxon>
        <taxon>Craniata</taxon>
        <taxon>Vertebrata</taxon>
        <taxon>Euteleostomi</taxon>
        <taxon>Mammalia</taxon>
        <taxon>Eutheria</taxon>
        <taxon>Laurasiatheria</taxon>
        <taxon>Artiodactyla</taxon>
        <taxon>Whippomorpha</taxon>
        <taxon>Cetacea</taxon>
        <taxon>Mysticeti</taxon>
        <taxon>Eschrichtiidae</taxon>
        <taxon>Eschrichtius</taxon>
    </lineage>
</organism>
<dbReference type="GO" id="GO:0005634">
    <property type="term" value="C:nucleus"/>
    <property type="evidence" value="ECO:0007669"/>
    <property type="project" value="UniProtKB-SubCell"/>
</dbReference>
<dbReference type="GO" id="GO:0004722">
    <property type="term" value="F:protein serine/threonine phosphatase activity"/>
    <property type="evidence" value="ECO:0007669"/>
    <property type="project" value="UniProtKB-UniRule"/>
</dbReference>
<dbReference type="EC" id="3.1.3.16" evidence="9"/>
<comment type="catalytic activity">
    <reaction evidence="7 9">
        <text>O-phospho-L-seryl-[protein] + H2O = L-seryl-[protein] + phosphate</text>
        <dbReference type="Rhea" id="RHEA:20629"/>
        <dbReference type="Rhea" id="RHEA-COMP:9863"/>
        <dbReference type="Rhea" id="RHEA-COMP:11604"/>
        <dbReference type="ChEBI" id="CHEBI:15377"/>
        <dbReference type="ChEBI" id="CHEBI:29999"/>
        <dbReference type="ChEBI" id="CHEBI:43474"/>
        <dbReference type="ChEBI" id="CHEBI:83421"/>
        <dbReference type="EC" id="3.1.3.16"/>
    </reaction>
</comment>
<protein>
    <recommendedName>
        <fullName evidence="9">RNA polymerase II subunit A C-terminal domain phosphatase SSU72</fullName>
        <shortName evidence="9">CTD phosphatase SSU72</shortName>
        <ecNumber evidence="9">3.1.3.16</ecNumber>
    </recommendedName>
</protein>
<dbReference type="InterPro" id="IPR006811">
    <property type="entry name" value="RNA_pol_II_suA"/>
</dbReference>
<comment type="catalytic activity">
    <reaction evidence="8 9">
        <text>O-phospho-L-threonyl-[protein] + H2O = L-threonyl-[protein] + phosphate</text>
        <dbReference type="Rhea" id="RHEA:47004"/>
        <dbReference type="Rhea" id="RHEA-COMP:11060"/>
        <dbReference type="Rhea" id="RHEA-COMP:11605"/>
        <dbReference type="ChEBI" id="CHEBI:15377"/>
        <dbReference type="ChEBI" id="CHEBI:30013"/>
        <dbReference type="ChEBI" id="CHEBI:43474"/>
        <dbReference type="ChEBI" id="CHEBI:61977"/>
        <dbReference type="EC" id="3.1.3.16"/>
    </reaction>
</comment>
<keyword evidence="4 9" id="KW-0378">Hydrolase</keyword>
<dbReference type="Pfam" id="PF04722">
    <property type="entry name" value="Ssu72"/>
    <property type="match status" value="1"/>
</dbReference>
<evidence type="ECO:0000256" key="3">
    <source>
        <dbReference type="ARBA" id="ARBA00022664"/>
    </source>
</evidence>
<keyword evidence="6 9" id="KW-0539">Nucleus</keyword>